<keyword evidence="10" id="KW-0326">Glycosidase</keyword>
<dbReference type="AlphaFoldDB" id="A0A271IZW7"/>
<keyword evidence="9" id="KW-0234">DNA repair</keyword>
<sequence>MDLFDPPPDSPEAAAEPTGRRSQADRLRVKALRIHEILCEAYGCPVPYFSDKGPLSELVSALLSHRTKNADSGRAYTQLRERFPTWEAVRDAPAEEVEEAIAPCTWPEQKAPRIQAVLRAITEAPEVDGLGLDELADWPADDARRWLQAFKGVGPKTSAAVLLFSRLRVPALPVDSHHHRVAQRLGLIPMSMAVGPSHDALAALVPGDWDAQRVYDHHEALMLHGQKCCYYRRPACSRCPVYDLCVWEGKGAPPPDAETS</sequence>
<dbReference type="Pfam" id="PF00730">
    <property type="entry name" value="HhH-GPD"/>
    <property type="match status" value="1"/>
</dbReference>
<dbReference type="PIRSF" id="PIRSF001435">
    <property type="entry name" value="Nth"/>
    <property type="match status" value="1"/>
</dbReference>
<dbReference type="PANTHER" id="PTHR10359">
    <property type="entry name" value="A/G-SPECIFIC ADENINE GLYCOSYLASE/ENDONUCLEASE III"/>
    <property type="match status" value="1"/>
</dbReference>
<gene>
    <name evidence="13" type="ORF">BSZ37_07255</name>
</gene>
<comment type="cofactor">
    <cofactor evidence="1">
        <name>[4Fe-4S] cluster</name>
        <dbReference type="ChEBI" id="CHEBI:49883"/>
    </cofactor>
</comment>
<evidence type="ECO:0000256" key="6">
    <source>
        <dbReference type="ARBA" id="ARBA00022801"/>
    </source>
</evidence>
<keyword evidence="14" id="KW-1185">Reference proteome</keyword>
<evidence type="ECO:0000313" key="14">
    <source>
        <dbReference type="Proteomes" id="UP000216339"/>
    </source>
</evidence>
<keyword evidence="6" id="KW-0378">Hydrolase</keyword>
<proteinExistence type="inferred from homology"/>
<dbReference type="SMART" id="SM00478">
    <property type="entry name" value="ENDO3c"/>
    <property type="match status" value="1"/>
</dbReference>
<evidence type="ECO:0000256" key="10">
    <source>
        <dbReference type="ARBA" id="ARBA00023295"/>
    </source>
</evidence>
<accession>A0A271IZW7</accession>
<feature type="domain" description="HhH-GPD" evidence="12">
    <location>
        <begin position="63"/>
        <end position="227"/>
    </location>
</feature>
<evidence type="ECO:0000256" key="11">
    <source>
        <dbReference type="SAM" id="MobiDB-lite"/>
    </source>
</evidence>
<dbReference type="CDD" id="cd00056">
    <property type="entry name" value="ENDO3c"/>
    <property type="match status" value="1"/>
</dbReference>
<dbReference type="InterPro" id="IPR004035">
    <property type="entry name" value="Endouclease-III_FeS-bd_BS"/>
</dbReference>
<evidence type="ECO:0000256" key="2">
    <source>
        <dbReference type="ARBA" id="ARBA00008343"/>
    </source>
</evidence>
<dbReference type="SUPFAM" id="SSF48150">
    <property type="entry name" value="DNA-glycosylase"/>
    <property type="match status" value="1"/>
</dbReference>
<dbReference type="GO" id="GO:0046872">
    <property type="term" value="F:metal ion binding"/>
    <property type="evidence" value="ECO:0007669"/>
    <property type="project" value="UniProtKB-KW"/>
</dbReference>
<dbReference type="Proteomes" id="UP000216339">
    <property type="component" value="Unassembled WGS sequence"/>
</dbReference>
<protein>
    <submittedName>
        <fullName evidence="13">Fe-S cluster assembly protein HesB</fullName>
    </submittedName>
</protein>
<name>A0A271IZW7_9BACT</name>
<evidence type="ECO:0000256" key="7">
    <source>
        <dbReference type="ARBA" id="ARBA00023004"/>
    </source>
</evidence>
<evidence type="ECO:0000313" key="13">
    <source>
        <dbReference type="EMBL" id="PAP76255.1"/>
    </source>
</evidence>
<dbReference type="OrthoDB" id="9800977at2"/>
<evidence type="ECO:0000259" key="12">
    <source>
        <dbReference type="SMART" id="SM00478"/>
    </source>
</evidence>
<evidence type="ECO:0000256" key="4">
    <source>
        <dbReference type="ARBA" id="ARBA00022723"/>
    </source>
</evidence>
<keyword evidence="5" id="KW-0227">DNA damage</keyword>
<dbReference type="RefSeq" id="WP_095509903.1">
    <property type="nucleotide sequence ID" value="NZ_MQWD01000001.1"/>
</dbReference>
<keyword evidence="7" id="KW-0408">Iron</keyword>
<evidence type="ECO:0000256" key="1">
    <source>
        <dbReference type="ARBA" id="ARBA00001966"/>
    </source>
</evidence>
<evidence type="ECO:0000256" key="9">
    <source>
        <dbReference type="ARBA" id="ARBA00023204"/>
    </source>
</evidence>
<comment type="caution">
    <text evidence="13">The sequence shown here is derived from an EMBL/GenBank/DDBJ whole genome shotgun (WGS) entry which is preliminary data.</text>
</comment>
<keyword evidence="8" id="KW-0411">Iron-sulfur</keyword>
<dbReference type="InterPro" id="IPR023170">
    <property type="entry name" value="HhH_base_excis_C"/>
</dbReference>
<reference evidence="13 14" key="1">
    <citation type="submission" date="2016-11" db="EMBL/GenBank/DDBJ databases">
        <title>Study of marine rhodopsin-containing bacteria.</title>
        <authorList>
            <person name="Yoshizawa S."/>
            <person name="Kumagai Y."/>
            <person name="Kogure K."/>
        </authorList>
    </citation>
    <scope>NUCLEOTIDE SEQUENCE [LARGE SCALE GENOMIC DNA]</scope>
    <source>
        <strain evidence="13 14">SAORIC-28</strain>
    </source>
</reference>
<keyword evidence="3" id="KW-0004">4Fe-4S</keyword>
<dbReference type="Gene3D" id="1.10.340.30">
    <property type="entry name" value="Hypothetical protein, domain 2"/>
    <property type="match status" value="1"/>
</dbReference>
<evidence type="ECO:0000256" key="3">
    <source>
        <dbReference type="ARBA" id="ARBA00022485"/>
    </source>
</evidence>
<organism evidence="13 14">
    <name type="scientific">Rubrivirga marina</name>
    <dbReference type="NCBI Taxonomy" id="1196024"/>
    <lineage>
        <taxon>Bacteria</taxon>
        <taxon>Pseudomonadati</taxon>
        <taxon>Rhodothermota</taxon>
        <taxon>Rhodothermia</taxon>
        <taxon>Rhodothermales</taxon>
        <taxon>Rubricoccaceae</taxon>
        <taxon>Rubrivirga</taxon>
    </lineage>
</organism>
<feature type="region of interest" description="Disordered" evidence="11">
    <location>
        <begin position="1"/>
        <end position="24"/>
    </location>
</feature>
<dbReference type="GO" id="GO:0006284">
    <property type="term" value="P:base-excision repair"/>
    <property type="evidence" value="ECO:0007669"/>
    <property type="project" value="InterPro"/>
</dbReference>
<feature type="compositionally biased region" description="Pro residues" evidence="11">
    <location>
        <begin position="1"/>
        <end position="10"/>
    </location>
</feature>
<dbReference type="InterPro" id="IPR003265">
    <property type="entry name" value="HhH-GPD_domain"/>
</dbReference>
<dbReference type="PROSITE" id="PS00764">
    <property type="entry name" value="ENDONUCLEASE_III_1"/>
    <property type="match status" value="1"/>
</dbReference>
<dbReference type="GO" id="GO:0051539">
    <property type="term" value="F:4 iron, 4 sulfur cluster binding"/>
    <property type="evidence" value="ECO:0007669"/>
    <property type="project" value="UniProtKB-KW"/>
</dbReference>
<comment type="similarity">
    <text evidence="2">Belongs to the Nth/MutY family.</text>
</comment>
<dbReference type="InterPro" id="IPR011257">
    <property type="entry name" value="DNA_glycosylase"/>
</dbReference>
<evidence type="ECO:0000256" key="8">
    <source>
        <dbReference type="ARBA" id="ARBA00023014"/>
    </source>
</evidence>
<dbReference type="EMBL" id="MQWD01000001">
    <property type="protein sequence ID" value="PAP76255.1"/>
    <property type="molecule type" value="Genomic_DNA"/>
</dbReference>
<evidence type="ECO:0000256" key="5">
    <source>
        <dbReference type="ARBA" id="ARBA00022763"/>
    </source>
</evidence>
<keyword evidence="4" id="KW-0479">Metal-binding</keyword>
<dbReference type="GO" id="GO:0016798">
    <property type="term" value="F:hydrolase activity, acting on glycosyl bonds"/>
    <property type="evidence" value="ECO:0007669"/>
    <property type="project" value="UniProtKB-KW"/>
</dbReference>
<dbReference type="Gene3D" id="1.10.1670.10">
    <property type="entry name" value="Helix-hairpin-Helix base-excision DNA repair enzymes (C-terminal)"/>
    <property type="match status" value="1"/>
</dbReference>